<keyword evidence="1" id="KW-0472">Membrane</keyword>
<name>A0A0C9RD72_9HYME</name>
<evidence type="ECO:0000256" key="1">
    <source>
        <dbReference type="SAM" id="Phobius"/>
    </source>
</evidence>
<keyword evidence="1" id="KW-0812">Transmembrane</keyword>
<gene>
    <name evidence="2" type="primary">TMEM159</name>
    <name evidence="2" type="ORF">g.51698</name>
</gene>
<dbReference type="PANTHER" id="PTHR37159">
    <property type="entry name" value="GH11867P"/>
    <property type="match status" value="1"/>
</dbReference>
<reference evidence="2" key="1">
    <citation type="submission" date="2015-01" db="EMBL/GenBank/DDBJ databases">
        <title>Transcriptome Assembly of Fopius arisanus.</title>
        <authorList>
            <person name="Geib S."/>
        </authorList>
    </citation>
    <scope>NUCLEOTIDE SEQUENCE</scope>
</reference>
<proteinExistence type="predicted"/>
<organism evidence="2">
    <name type="scientific">Fopius arisanus</name>
    <dbReference type="NCBI Taxonomy" id="64838"/>
    <lineage>
        <taxon>Eukaryota</taxon>
        <taxon>Metazoa</taxon>
        <taxon>Ecdysozoa</taxon>
        <taxon>Arthropoda</taxon>
        <taxon>Hexapoda</taxon>
        <taxon>Insecta</taxon>
        <taxon>Pterygota</taxon>
        <taxon>Neoptera</taxon>
        <taxon>Endopterygota</taxon>
        <taxon>Hymenoptera</taxon>
        <taxon>Apocrita</taxon>
        <taxon>Ichneumonoidea</taxon>
        <taxon>Braconidae</taxon>
        <taxon>Opiinae</taxon>
        <taxon>Fopius</taxon>
    </lineage>
</organism>
<sequence length="150" mass="17035">MDYSSVGGSSNETIKMSDSLDTEEVEKKLALLLDEGSKMPADKEFLTIEVPDYFDEKKFQLGQDVFKKNIFTMMIAKLSGLLVLLAVPSVLDILCFTKQSGTPCAAFRRYAATILHTCIWYRSIPNQDVEFFDSIKKCTEETLYCFSPLW</sequence>
<dbReference type="AlphaFoldDB" id="A0A0C9RD72"/>
<dbReference type="EMBL" id="GBYB01006225">
    <property type="protein sequence ID" value="JAG75992.1"/>
    <property type="molecule type" value="Transcribed_RNA"/>
</dbReference>
<protein>
    <submittedName>
        <fullName evidence="2">TMEM159 protein</fullName>
    </submittedName>
</protein>
<dbReference type="PANTHER" id="PTHR37159:SF1">
    <property type="entry name" value="GH11867P"/>
    <property type="match status" value="1"/>
</dbReference>
<evidence type="ECO:0000313" key="2">
    <source>
        <dbReference type="EMBL" id="JAG75992.1"/>
    </source>
</evidence>
<feature type="transmembrane region" description="Helical" evidence="1">
    <location>
        <begin position="70"/>
        <end position="91"/>
    </location>
</feature>
<accession>A0A0C9RD72</accession>
<keyword evidence="1" id="KW-1133">Transmembrane helix</keyword>